<keyword evidence="7" id="KW-0472">Membrane</keyword>
<comment type="caution">
    <text evidence="8">The sequence shown here is derived from an EMBL/GenBank/DDBJ whole genome shotgun (WGS) entry which is preliminary data.</text>
</comment>
<evidence type="ECO:0000256" key="6">
    <source>
        <dbReference type="SAM" id="MobiDB-lite"/>
    </source>
</evidence>
<keyword evidence="7" id="KW-1133">Transmembrane helix</keyword>
<proteinExistence type="predicted"/>
<evidence type="ECO:0000256" key="5">
    <source>
        <dbReference type="SAM" id="Coils"/>
    </source>
</evidence>
<accession>A0A2H0W4V4</accession>
<evidence type="ECO:0000256" key="7">
    <source>
        <dbReference type="SAM" id="Phobius"/>
    </source>
</evidence>
<evidence type="ECO:0000313" key="9">
    <source>
        <dbReference type="Proteomes" id="UP000229056"/>
    </source>
</evidence>
<feature type="region of interest" description="Disordered" evidence="6">
    <location>
        <begin position="1"/>
        <end position="22"/>
    </location>
</feature>
<evidence type="ECO:0000256" key="4">
    <source>
        <dbReference type="ARBA" id="ARBA00022837"/>
    </source>
</evidence>
<gene>
    <name evidence="8" type="ORF">COT80_02775</name>
</gene>
<protein>
    <submittedName>
        <fullName evidence="8">Uncharacterized protein</fullName>
    </submittedName>
</protein>
<evidence type="ECO:0000256" key="1">
    <source>
        <dbReference type="ARBA" id="ARBA00004613"/>
    </source>
</evidence>
<feature type="transmembrane region" description="Helical" evidence="7">
    <location>
        <begin position="44"/>
        <end position="65"/>
    </location>
</feature>
<dbReference type="InterPro" id="IPR059100">
    <property type="entry name" value="TSP3_bac"/>
</dbReference>
<feature type="coiled-coil region" evidence="5">
    <location>
        <begin position="94"/>
        <end position="130"/>
    </location>
</feature>
<reference evidence="9" key="1">
    <citation type="submission" date="2017-09" db="EMBL/GenBank/DDBJ databases">
        <title>Depth-based differentiation of microbial function through sediment-hosted aquifers and enrichment of novel symbionts in the deep terrestrial subsurface.</title>
        <authorList>
            <person name="Probst A.J."/>
            <person name="Ladd B."/>
            <person name="Jarett J.K."/>
            <person name="Geller-Mcgrath D.E."/>
            <person name="Sieber C.M.K."/>
            <person name="Emerson J.B."/>
            <person name="Anantharaman K."/>
            <person name="Thomas B.C."/>
            <person name="Malmstrom R."/>
            <person name="Stieglmeier M."/>
            <person name="Klingl A."/>
            <person name="Woyke T."/>
            <person name="Ryan C.M."/>
            <person name="Banfield J.F."/>
        </authorList>
    </citation>
    <scope>NUCLEOTIDE SEQUENCE [LARGE SCALE GENOMIC DNA]</scope>
</reference>
<keyword evidence="4" id="KW-0106">Calcium</keyword>
<keyword evidence="7" id="KW-0812">Transmembrane</keyword>
<dbReference type="EMBL" id="PEZY01000012">
    <property type="protein sequence ID" value="PIS05670.1"/>
    <property type="molecule type" value="Genomic_DNA"/>
</dbReference>
<dbReference type="Pfam" id="PF18884">
    <property type="entry name" value="TSP3_bac"/>
    <property type="match status" value="2"/>
</dbReference>
<sequence length="278" mass="30778">MNPLPQSPLMAPPQPDYTYTGPEQVDYKDRQIHYERKKRHWQRWVFYVVLSVVFLAMTAYAVYIYSENTKLVNSITEANASLKITTQNLSDSEKQSLERQRKVAELEKSLADSQADLDKQTADLQKAGEDKTKLLSSYNDFKVSLGSSDANIYSFLINYGVGVTADNLIKIPLADYNLGGLDTDGDGLSDTIEVAIGTDASKSDSDGDGFSDRDELLAGYNALGEGKLPVDAAFVDLNRGSILIQVEQNQGAWYINPKDGKRYFLGNPAKALQAIEKL</sequence>
<evidence type="ECO:0000313" key="8">
    <source>
        <dbReference type="EMBL" id="PIS05670.1"/>
    </source>
</evidence>
<name>A0A2H0W4V4_9BACT</name>
<dbReference type="Proteomes" id="UP000229056">
    <property type="component" value="Unassembled WGS sequence"/>
</dbReference>
<dbReference type="AlphaFoldDB" id="A0A2H0W4V4"/>
<keyword evidence="5" id="KW-0175">Coiled coil</keyword>
<evidence type="ECO:0000256" key="3">
    <source>
        <dbReference type="ARBA" id="ARBA00022729"/>
    </source>
</evidence>
<comment type="subcellular location">
    <subcellularLocation>
        <location evidence="1">Secreted</location>
    </subcellularLocation>
</comment>
<keyword evidence="3" id="KW-0732">Signal</keyword>
<evidence type="ECO:0000256" key="2">
    <source>
        <dbReference type="ARBA" id="ARBA00022525"/>
    </source>
</evidence>
<organism evidence="8 9">
    <name type="scientific">Candidatus Buchananbacteria bacterium CG10_big_fil_rev_8_21_14_0_10_33_19</name>
    <dbReference type="NCBI Taxonomy" id="1974525"/>
    <lineage>
        <taxon>Bacteria</taxon>
        <taxon>Candidatus Buchananiibacteriota</taxon>
    </lineage>
</organism>
<keyword evidence="2" id="KW-0964">Secreted</keyword>